<organism evidence="2 3">
    <name type="scientific">Potamilus streckersoni</name>
    <dbReference type="NCBI Taxonomy" id="2493646"/>
    <lineage>
        <taxon>Eukaryota</taxon>
        <taxon>Metazoa</taxon>
        <taxon>Spiralia</taxon>
        <taxon>Lophotrochozoa</taxon>
        <taxon>Mollusca</taxon>
        <taxon>Bivalvia</taxon>
        <taxon>Autobranchia</taxon>
        <taxon>Heteroconchia</taxon>
        <taxon>Palaeoheterodonta</taxon>
        <taxon>Unionida</taxon>
        <taxon>Unionoidea</taxon>
        <taxon>Unionidae</taxon>
        <taxon>Ambleminae</taxon>
        <taxon>Lampsilini</taxon>
        <taxon>Potamilus</taxon>
    </lineage>
</organism>
<dbReference type="EMBL" id="JAEAOA010002205">
    <property type="protein sequence ID" value="KAK3601394.1"/>
    <property type="molecule type" value="Genomic_DNA"/>
</dbReference>
<proteinExistence type="predicted"/>
<gene>
    <name evidence="2" type="ORF">CHS0354_037715</name>
</gene>
<keyword evidence="3" id="KW-1185">Reference proteome</keyword>
<reference evidence="2" key="1">
    <citation type="journal article" date="2021" name="Genome Biol. Evol.">
        <title>A High-Quality Reference Genome for a Parasitic Bivalve with Doubly Uniparental Inheritance (Bivalvia: Unionida).</title>
        <authorList>
            <person name="Smith C.H."/>
        </authorList>
    </citation>
    <scope>NUCLEOTIDE SEQUENCE</scope>
    <source>
        <strain evidence="2">CHS0354</strain>
    </source>
</reference>
<sequence length="71" mass="7894">MLEYINPEDGSPLVNGTEIELPLSPSKTDQEGGNNGKRKRVKRTIPGGVDIIELFIYTDDAIYARIVVFQT</sequence>
<evidence type="ECO:0000313" key="3">
    <source>
        <dbReference type="Proteomes" id="UP001195483"/>
    </source>
</evidence>
<protein>
    <submittedName>
        <fullName evidence="2">Uncharacterized protein</fullName>
    </submittedName>
</protein>
<dbReference type="AlphaFoldDB" id="A0AAE0W532"/>
<evidence type="ECO:0000313" key="2">
    <source>
        <dbReference type="EMBL" id="KAK3601394.1"/>
    </source>
</evidence>
<comment type="caution">
    <text evidence="2">The sequence shown here is derived from an EMBL/GenBank/DDBJ whole genome shotgun (WGS) entry which is preliminary data.</text>
</comment>
<reference evidence="2" key="2">
    <citation type="journal article" date="2021" name="Genome Biol. Evol.">
        <title>Developing a high-quality reference genome for a parasitic bivalve with doubly uniparental inheritance (Bivalvia: Unionida).</title>
        <authorList>
            <person name="Smith C.H."/>
        </authorList>
    </citation>
    <scope>NUCLEOTIDE SEQUENCE</scope>
    <source>
        <strain evidence="2">CHS0354</strain>
        <tissue evidence="2">Mantle</tissue>
    </source>
</reference>
<reference evidence="2" key="3">
    <citation type="submission" date="2023-05" db="EMBL/GenBank/DDBJ databases">
        <authorList>
            <person name="Smith C.H."/>
        </authorList>
    </citation>
    <scope>NUCLEOTIDE SEQUENCE</scope>
    <source>
        <strain evidence="2">CHS0354</strain>
        <tissue evidence="2">Mantle</tissue>
    </source>
</reference>
<feature type="region of interest" description="Disordered" evidence="1">
    <location>
        <begin position="1"/>
        <end position="40"/>
    </location>
</feature>
<accession>A0AAE0W532</accession>
<dbReference type="Proteomes" id="UP001195483">
    <property type="component" value="Unassembled WGS sequence"/>
</dbReference>
<name>A0AAE0W532_9BIVA</name>
<evidence type="ECO:0000256" key="1">
    <source>
        <dbReference type="SAM" id="MobiDB-lite"/>
    </source>
</evidence>